<feature type="non-terminal residue" evidence="1">
    <location>
        <position position="78"/>
    </location>
</feature>
<organism evidence="1 2">
    <name type="scientific">Trichophyton verrucosum (strain HKI 0517)</name>
    <dbReference type="NCBI Taxonomy" id="663202"/>
    <lineage>
        <taxon>Eukaryota</taxon>
        <taxon>Fungi</taxon>
        <taxon>Dikarya</taxon>
        <taxon>Ascomycota</taxon>
        <taxon>Pezizomycotina</taxon>
        <taxon>Eurotiomycetes</taxon>
        <taxon>Eurotiomycetidae</taxon>
        <taxon>Onygenales</taxon>
        <taxon>Arthrodermataceae</taxon>
        <taxon>Trichophyton</taxon>
    </lineage>
</organism>
<proteinExistence type="predicted"/>
<name>D4DBC2_TRIVH</name>
<reference evidence="2" key="1">
    <citation type="journal article" date="2011" name="Genome Biol.">
        <title>Comparative and functional genomics provide insights into the pathogenicity of dermatophytic fungi.</title>
        <authorList>
            <person name="Burmester A."/>
            <person name="Shelest E."/>
            <person name="Gloeckner G."/>
            <person name="Heddergott C."/>
            <person name="Schindler S."/>
            <person name="Staib P."/>
            <person name="Heidel A."/>
            <person name="Felder M."/>
            <person name="Petzold A."/>
            <person name="Szafranski K."/>
            <person name="Feuermann M."/>
            <person name="Pedruzzi I."/>
            <person name="Priebe S."/>
            <person name="Groth M."/>
            <person name="Winkler R."/>
            <person name="Li W."/>
            <person name="Kniemeyer O."/>
            <person name="Schroeckh V."/>
            <person name="Hertweck C."/>
            <person name="Hube B."/>
            <person name="White T.C."/>
            <person name="Platzer M."/>
            <person name="Guthke R."/>
            <person name="Heitman J."/>
            <person name="Woestemeyer J."/>
            <person name="Zipfel P.F."/>
            <person name="Monod M."/>
            <person name="Brakhage A.A."/>
        </authorList>
    </citation>
    <scope>NUCLEOTIDE SEQUENCE [LARGE SCALE GENOMIC DNA]</scope>
    <source>
        <strain evidence="2">HKI 0517</strain>
    </source>
</reference>
<sequence length="78" mass="9041">MRKAARVLCWRKEEENIDRPACRFRFLDEVEECPSIYPRETSLSLDEDSVLAEEEKTIGPTVATSSLLPFPEDFIVHQ</sequence>
<gene>
    <name evidence="1" type="ORF">TRV_04421</name>
</gene>
<evidence type="ECO:0000313" key="1">
    <source>
        <dbReference type="EMBL" id="EFE40862.1"/>
    </source>
</evidence>
<dbReference type="EMBL" id="ACYE01000221">
    <property type="protein sequence ID" value="EFE40862.1"/>
    <property type="molecule type" value="Genomic_DNA"/>
</dbReference>
<dbReference type="HOGENOM" id="CLU_2628775_0_0_1"/>
<keyword evidence="2" id="KW-1185">Reference proteome</keyword>
<accession>D4DBC2</accession>
<comment type="caution">
    <text evidence="1">The sequence shown here is derived from an EMBL/GenBank/DDBJ whole genome shotgun (WGS) entry which is preliminary data.</text>
</comment>
<dbReference type="Proteomes" id="UP000008383">
    <property type="component" value="Unassembled WGS sequence"/>
</dbReference>
<dbReference type="AlphaFoldDB" id="D4DBC2"/>
<dbReference type="RefSeq" id="XP_003021480.1">
    <property type="nucleotide sequence ID" value="XM_003021434.1"/>
</dbReference>
<dbReference type="KEGG" id="tve:TRV_04421"/>
<evidence type="ECO:0000313" key="2">
    <source>
        <dbReference type="Proteomes" id="UP000008383"/>
    </source>
</evidence>
<dbReference type="GeneID" id="9578441"/>
<protein>
    <submittedName>
        <fullName evidence="1">Uncharacterized protein</fullName>
    </submittedName>
</protein>